<accession>A0A1E3BF58</accession>
<dbReference type="SUPFAM" id="SSF51735">
    <property type="entry name" value="NAD(P)-binding Rossmann-fold domains"/>
    <property type="match status" value="1"/>
</dbReference>
<dbReference type="PANTHER" id="PTHR23413">
    <property type="entry name" value="60S RIBOSOMAL PROTEIN L32 AND DNA-DIRECTED RNA POLYMERASE II, SUBUNIT N"/>
    <property type="match status" value="1"/>
</dbReference>
<evidence type="ECO:0008006" key="10">
    <source>
        <dbReference type="Google" id="ProtNLM"/>
    </source>
</evidence>
<organism evidence="8 9">
    <name type="scientific">Aspergillus cristatus</name>
    <name type="common">Chinese Fuzhuan brick tea-fermentation fungus</name>
    <name type="synonym">Eurotium cristatum</name>
    <dbReference type="NCBI Taxonomy" id="573508"/>
    <lineage>
        <taxon>Eukaryota</taxon>
        <taxon>Fungi</taxon>
        <taxon>Dikarya</taxon>
        <taxon>Ascomycota</taxon>
        <taxon>Pezizomycotina</taxon>
        <taxon>Eurotiomycetes</taxon>
        <taxon>Eurotiomycetidae</taxon>
        <taxon>Eurotiales</taxon>
        <taxon>Aspergillaceae</taxon>
        <taxon>Aspergillus</taxon>
        <taxon>Aspergillus subgen. Aspergillus</taxon>
    </lineage>
</organism>
<name>A0A1E3BF58_ASPCR</name>
<dbReference type="GO" id="GO:0003735">
    <property type="term" value="F:structural constituent of ribosome"/>
    <property type="evidence" value="ECO:0007669"/>
    <property type="project" value="InterPro"/>
</dbReference>
<evidence type="ECO:0000313" key="9">
    <source>
        <dbReference type="Proteomes" id="UP000094569"/>
    </source>
</evidence>
<dbReference type="AlphaFoldDB" id="A0A1E3BF58"/>
<sequence length="539" mass="60036">MQHDFKIGMAIVGSGNFAREEHLPSIIDSSDWGCVLKAVYSRSLQSAEKLAEDIPATVEKIKRGFPVPDVDIYSDDSGPGKGYKDLLARDDIMAVTIALPITIQPEYIRLAIQAGKHVFSEKPIAKDVATAIELIRWYRSQTGPDRKILWAVGENWRWMNKYKETSTVIANQGCPKSFRVKVHSMIKPNSKYHKTEWRRNSEYQGGFLLDGGVHVVAALRLMLKDSAYNNPLATVSAQCSLQQPHLAPIDTIEATIEAKNGTQGTLSLSYGSESNDQIYDFIYGSGSITLDGDTLTDRGEIAFTGRGVTSEMRAFACSILDRSGVVHQRMSPEEALADLEVMEKMIQSSEHGGERMALEYQRATSAAGHSDSLQLGSAKPPARNFEEDFEPSRQLSSAQPARPYNTGKMVLAKKHVPIVKKRTKTFWRHQSDRFKCVPSSWRKPKGIDNRVRRRFKSNIPMPSIGYGSNKKTKHMMPSGHKAFLVHNPRDVELLLMHNRTYAAEIAHAVSSRKRVDILAKAKALGVKVTNPKGRVTTEA</sequence>
<dbReference type="Gene3D" id="3.40.50.720">
    <property type="entry name" value="NAD(P)-binding Rossmann-like Domain"/>
    <property type="match status" value="1"/>
</dbReference>
<dbReference type="Proteomes" id="UP000094569">
    <property type="component" value="Unassembled WGS sequence"/>
</dbReference>
<comment type="similarity">
    <text evidence="2">Belongs to the Gfo/Idh/MocA family.</text>
</comment>
<evidence type="ECO:0000256" key="1">
    <source>
        <dbReference type="ARBA" id="ARBA00008431"/>
    </source>
</evidence>
<gene>
    <name evidence="8" type="ORF">SI65_04512</name>
</gene>
<dbReference type="SUPFAM" id="SSF52042">
    <property type="entry name" value="Ribosomal protein L32e"/>
    <property type="match status" value="1"/>
</dbReference>
<dbReference type="GO" id="GO:0000166">
    <property type="term" value="F:nucleotide binding"/>
    <property type="evidence" value="ECO:0007669"/>
    <property type="project" value="InterPro"/>
</dbReference>
<dbReference type="Pfam" id="PF01655">
    <property type="entry name" value="Ribosomal_L32e"/>
    <property type="match status" value="1"/>
</dbReference>
<evidence type="ECO:0000256" key="3">
    <source>
        <dbReference type="ARBA" id="ARBA00022980"/>
    </source>
</evidence>
<dbReference type="InterPro" id="IPR036351">
    <property type="entry name" value="Ribosomal_eL32_sf"/>
</dbReference>
<feature type="region of interest" description="Disordered" evidence="5">
    <location>
        <begin position="368"/>
        <end position="405"/>
    </location>
</feature>
<dbReference type="VEuPathDB" id="FungiDB:SI65_04512"/>
<evidence type="ECO:0000256" key="5">
    <source>
        <dbReference type="SAM" id="MobiDB-lite"/>
    </source>
</evidence>
<proteinExistence type="inferred from homology"/>
<evidence type="ECO:0000256" key="2">
    <source>
        <dbReference type="ARBA" id="ARBA00010928"/>
    </source>
</evidence>
<reference evidence="8 9" key="1">
    <citation type="journal article" date="2016" name="BMC Genomics">
        <title>Comparative genomic and transcriptomic analyses of the Fuzhuan brick tea-fermentation fungus Aspergillus cristatus.</title>
        <authorList>
            <person name="Ge Y."/>
            <person name="Wang Y."/>
            <person name="Liu Y."/>
            <person name="Tan Y."/>
            <person name="Ren X."/>
            <person name="Zhang X."/>
            <person name="Hyde K.D."/>
            <person name="Liu Y."/>
            <person name="Liu Z."/>
        </authorList>
    </citation>
    <scope>NUCLEOTIDE SEQUENCE [LARGE SCALE GENOMIC DNA]</scope>
    <source>
        <strain evidence="8 9">GZAAS20.1005</strain>
    </source>
</reference>
<keyword evidence="4" id="KW-0687">Ribonucleoprotein</keyword>
<dbReference type="InterPro" id="IPR001515">
    <property type="entry name" value="Ribosomal_eL32"/>
</dbReference>
<feature type="domain" description="Gfo/Idh/MocA-like oxidoreductase N-terminal" evidence="6">
    <location>
        <begin position="8"/>
        <end position="140"/>
    </location>
</feature>
<dbReference type="CDD" id="cd00513">
    <property type="entry name" value="Ribosomal_L32_L32e"/>
    <property type="match status" value="1"/>
</dbReference>
<dbReference type="OrthoDB" id="64915at2759"/>
<evidence type="ECO:0000256" key="4">
    <source>
        <dbReference type="ARBA" id="ARBA00023274"/>
    </source>
</evidence>
<dbReference type="Gene3D" id="3.30.360.10">
    <property type="entry name" value="Dihydrodipicolinate Reductase, domain 2"/>
    <property type="match status" value="1"/>
</dbReference>
<dbReference type="GO" id="GO:0022625">
    <property type="term" value="C:cytosolic large ribosomal subunit"/>
    <property type="evidence" value="ECO:0007669"/>
    <property type="project" value="TreeGrafter"/>
</dbReference>
<keyword evidence="9" id="KW-1185">Reference proteome</keyword>
<keyword evidence="3" id="KW-0689">Ribosomal protein</keyword>
<dbReference type="STRING" id="573508.A0A1E3BF58"/>
<comment type="caution">
    <text evidence="8">The sequence shown here is derived from an EMBL/GenBank/DDBJ whole genome shotgun (WGS) entry which is preliminary data.</text>
</comment>
<protein>
    <recommendedName>
        <fullName evidence="10">60S ribosomal protein L32</fullName>
    </recommendedName>
</protein>
<feature type="domain" description="GFO/IDH/MocA-like oxidoreductase" evidence="7">
    <location>
        <begin position="177"/>
        <end position="281"/>
    </location>
</feature>
<dbReference type="PANTHER" id="PTHR23413:SF1">
    <property type="entry name" value="RIBOSOMAL PROTEIN L32"/>
    <property type="match status" value="1"/>
</dbReference>
<evidence type="ECO:0000313" key="8">
    <source>
        <dbReference type="EMBL" id="ODM19528.1"/>
    </source>
</evidence>
<dbReference type="Pfam" id="PF22725">
    <property type="entry name" value="GFO_IDH_MocA_C3"/>
    <property type="match status" value="1"/>
</dbReference>
<dbReference type="SUPFAM" id="SSF55347">
    <property type="entry name" value="Glyceraldehyde-3-phosphate dehydrogenase-like, C-terminal domain"/>
    <property type="match status" value="1"/>
</dbReference>
<dbReference type="GO" id="GO:0006412">
    <property type="term" value="P:translation"/>
    <property type="evidence" value="ECO:0007669"/>
    <property type="project" value="InterPro"/>
</dbReference>
<dbReference type="EMBL" id="JXNT01000004">
    <property type="protein sequence ID" value="ODM19528.1"/>
    <property type="molecule type" value="Genomic_DNA"/>
</dbReference>
<dbReference type="SMART" id="SM01393">
    <property type="entry name" value="Ribosomal_L32e"/>
    <property type="match status" value="1"/>
</dbReference>
<dbReference type="InterPro" id="IPR000683">
    <property type="entry name" value="Gfo/Idh/MocA-like_OxRdtase_N"/>
</dbReference>
<dbReference type="InterPro" id="IPR036291">
    <property type="entry name" value="NAD(P)-bd_dom_sf"/>
</dbReference>
<dbReference type="InterPro" id="IPR055170">
    <property type="entry name" value="GFO_IDH_MocA-like_dom"/>
</dbReference>
<dbReference type="Pfam" id="PF01408">
    <property type="entry name" value="GFO_IDH_MocA"/>
    <property type="match status" value="1"/>
</dbReference>
<comment type="similarity">
    <text evidence="1">Belongs to the eukaryotic ribosomal protein eL32 family.</text>
</comment>
<evidence type="ECO:0000259" key="6">
    <source>
        <dbReference type="Pfam" id="PF01408"/>
    </source>
</evidence>
<evidence type="ECO:0000259" key="7">
    <source>
        <dbReference type="Pfam" id="PF22725"/>
    </source>
</evidence>